<evidence type="ECO:0000313" key="2">
    <source>
        <dbReference type="EMBL" id="TYK20351.1"/>
    </source>
</evidence>
<dbReference type="Proteomes" id="UP000321393">
    <property type="component" value="Unassembled WGS sequence"/>
</dbReference>
<name>A0A5D3D9V0_CUCMM</name>
<gene>
    <name evidence="2" type="ORF">E5676_scaffold228G00470</name>
    <name evidence="1" type="ORF">E6C27_scaffold125G002180</name>
</gene>
<proteinExistence type="predicted"/>
<dbReference type="AlphaFoldDB" id="A0A5D3D9V0"/>
<evidence type="ECO:0000313" key="4">
    <source>
        <dbReference type="Proteomes" id="UP000321947"/>
    </source>
</evidence>
<sequence length="141" mass="15820">MLIKTSNKVLPDLSKLKPLEGTNYHCWYQKLLIFFKQLEVDYILTTDLPSNPPATTPALYDPKSSIGPSATAADQVIDPAKCAKDNKTVRRHLLNHKSDPMFDVFGAKNLLRISGPPWNLDTEEMMLGKKSTLLENGYSSR</sequence>
<reference evidence="3 4" key="1">
    <citation type="submission" date="2019-08" db="EMBL/GenBank/DDBJ databases">
        <title>Draft genome sequences of two oriental melons (Cucumis melo L. var makuwa).</title>
        <authorList>
            <person name="Kwon S.-Y."/>
        </authorList>
    </citation>
    <scope>NUCLEOTIDE SEQUENCE [LARGE SCALE GENOMIC DNA]</scope>
    <source>
        <strain evidence="4">cv. Chang Bougi</strain>
        <strain evidence="3">cv. SW 3</strain>
        <tissue evidence="2">Leaf</tissue>
    </source>
</reference>
<protein>
    <submittedName>
        <fullName evidence="2">Ty1-copia retrotransposon protein</fullName>
    </submittedName>
</protein>
<dbReference type="Proteomes" id="UP000321947">
    <property type="component" value="Unassembled WGS sequence"/>
</dbReference>
<organism evidence="2 4">
    <name type="scientific">Cucumis melo var. makuwa</name>
    <name type="common">Oriental melon</name>
    <dbReference type="NCBI Taxonomy" id="1194695"/>
    <lineage>
        <taxon>Eukaryota</taxon>
        <taxon>Viridiplantae</taxon>
        <taxon>Streptophyta</taxon>
        <taxon>Embryophyta</taxon>
        <taxon>Tracheophyta</taxon>
        <taxon>Spermatophyta</taxon>
        <taxon>Magnoliopsida</taxon>
        <taxon>eudicotyledons</taxon>
        <taxon>Gunneridae</taxon>
        <taxon>Pentapetalae</taxon>
        <taxon>rosids</taxon>
        <taxon>fabids</taxon>
        <taxon>Cucurbitales</taxon>
        <taxon>Cucurbitaceae</taxon>
        <taxon>Benincaseae</taxon>
        <taxon>Cucumis</taxon>
    </lineage>
</organism>
<accession>A0A5D3D9V0</accession>
<comment type="caution">
    <text evidence="2">The sequence shown here is derived from an EMBL/GenBank/DDBJ whole genome shotgun (WGS) entry which is preliminary data.</text>
</comment>
<evidence type="ECO:0000313" key="1">
    <source>
        <dbReference type="EMBL" id="KAA0041001.1"/>
    </source>
</evidence>
<dbReference type="EMBL" id="SSTD01006366">
    <property type="protein sequence ID" value="TYK20351.1"/>
    <property type="molecule type" value="Genomic_DNA"/>
</dbReference>
<dbReference type="OrthoDB" id="1717187at2759"/>
<evidence type="ECO:0000313" key="3">
    <source>
        <dbReference type="Proteomes" id="UP000321393"/>
    </source>
</evidence>
<dbReference type="EMBL" id="SSTE01017007">
    <property type="protein sequence ID" value="KAA0041001.1"/>
    <property type="molecule type" value="Genomic_DNA"/>
</dbReference>